<evidence type="ECO:0000313" key="2">
    <source>
        <dbReference type="EMBL" id="VDL68026.1"/>
    </source>
</evidence>
<gene>
    <name evidence="2" type="ORF">NBR_LOCUS4437</name>
</gene>
<keyword evidence="3" id="KW-1185">Reference proteome</keyword>
<sequence>MAPEKKKSEFEPDWADEQEETSNRKPTASTFGARKDPHWWDISTFNKVSCGCFTVLVSCL</sequence>
<reference evidence="4" key="1">
    <citation type="submission" date="2017-02" db="UniProtKB">
        <authorList>
            <consortium name="WormBaseParasite"/>
        </authorList>
    </citation>
    <scope>IDENTIFICATION</scope>
</reference>
<evidence type="ECO:0000313" key="4">
    <source>
        <dbReference type="WBParaSite" id="NBR_0000443801-mRNA-1"/>
    </source>
</evidence>
<dbReference type="Proteomes" id="UP000271162">
    <property type="component" value="Unassembled WGS sequence"/>
</dbReference>
<evidence type="ECO:0000313" key="3">
    <source>
        <dbReference type="Proteomes" id="UP000271162"/>
    </source>
</evidence>
<reference evidence="2 3" key="2">
    <citation type="submission" date="2018-11" db="EMBL/GenBank/DDBJ databases">
        <authorList>
            <consortium name="Pathogen Informatics"/>
        </authorList>
    </citation>
    <scope>NUCLEOTIDE SEQUENCE [LARGE SCALE GENOMIC DNA]</scope>
</reference>
<organism evidence="4">
    <name type="scientific">Nippostrongylus brasiliensis</name>
    <name type="common">Rat hookworm</name>
    <dbReference type="NCBI Taxonomy" id="27835"/>
    <lineage>
        <taxon>Eukaryota</taxon>
        <taxon>Metazoa</taxon>
        <taxon>Ecdysozoa</taxon>
        <taxon>Nematoda</taxon>
        <taxon>Chromadorea</taxon>
        <taxon>Rhabditida</taxon>
        <taxon>Rhabditina</taxon>
        <taxon>Rhabditomorpha</taxon>
        <taxon>Strongyloidea</taxon>
        <taxon>Heligmosomidae</taxon>
        <taxon>Nippostrongylus</taxon>
    </lineage>
</organism>
<feature type="compositionally biased region" description="Acidic residues" evidence="1">
    <location>
        <begin position="11"/>
        <end position="20"/>
    </location>
</feature>
<dbReference type="AlphaFoldDB" id="A0A0N4XPI6"/>
<protein>
    <submittedName>
        <fullName evidence="4">Chromosome 1 open reading frame 52</fullName>
    </submittedName>
</protein>
<name>A0A0N4XPI6_NIPBR</name>
<dbReference type="STRING" id="27835.A0A0N4XPI6"/>
<accession>A0A0N4XPI6</accession>
<evidence type="ECO:0000256" key="1">
    <source>
        <dbReference type="SAM" id="MobiDB-lite"/>
    </source>
</evidence>
<dbReference type="WBParaSite" id="NBR_0000443801-mRNA-1">
    <property type="protein sequence ID" value="NBR_0000443801-mRNA-1"/>
    <property type="gene ID" value="NBR_0000443801"/>
</dbReference>
<feature type="region of interest" description="Disordered" evidence="1">
    <location>
        <begin position="1"/>
        <end position="33"/>
    </location>
</feature>
<dbReference type="EMBL" id="UYSL01008308">
    <property type="protein sequence ID" value="VDL68026.1"/>
    <property type="molecule type" value="Genomic_DNA"/>
</dbReference>
<proteinExistence type="predicted"/>
<feature type="compositionally biased region" description="Basic and acidic residues" evidence="1">
    <location>
        <begin position="1"/>
        <end position="10"/>
    </location>
</feature>